<gene>
    <name evidence="1" type="ORF">BO97DRAFT_410638</name>
</gene>
<keyword evidence="2" id="KW-1185">Reference proteome</keyword>
<dbReference type="AlphaFoldDB" id="A0A395I7X6"/>
<dbReference type="VEuPathDB" id="FungiDB:BO97DRAFT_410638"/>
<name>A0A395I7X6_ASPHC</name>
<dbReference type="RefSeq" id="XP_025555381.1">
    <property type="nucleotide sequence ID" value="XM_025696140.1"/>
</dbReference>
<sequence>MAAYSASFGQKLQAQHSSLLRRHSHRIFHAKIQSQHQHSVRLRNRFVTEAIEMVCSCEEKPVKPDEEITNGTKSREGQLNEMIAKQNELLEVITDWLKQLQISEKSQPANRPYSMSSSCCVEHYRARHCIQMQQHLNGT</sequence>
<dbReference type="Proteomes" id="UP000248961">
    <property type="component" value="Unassembled WGS sequence"/>
</dbReference>
<accession>A0A395I7X6</accession>
<organism evidence="1 2">
    <name type="scientific">Aspergillus homomorphus (strain CBS 101889)</name>
    <dbReference type="NCBI Taxonomy" id="1450537"/>
    <lineage>
        <taxon>Eukaryota</taxon>
        <taxon>Fungi</taxon>
        <taxon>Dikarya</taxon>
        <taxon>Ascomycota</taxon>
        <taxon>Pezizomycotina</taxon>
        <taxon>Eurotiomycetes</taxon>
        <taxon>Eurotiomycetidae</taxon>
        <taxon>Eurotiales</taxon>
        <taxon>Aspergillaceae</taxon>
        <taxon>Aspergillus</taxon>
        <taxon>Aspergillus subgen. Circumdati</taxon>
    </lineage>
</organism>
<dbReference type="EMBL" id="KZ824269">
    <property type="protein sequence ID" value="RAL16227.1"/>
    <property type="molecule type" value="Genomic_DNA"/>
</dbReference>
<protein>
    <submittedName>
        <fullName evidence="1">Uncharacterized protein</fullName>
    </submittedName>
</protein>
<evidence type="ECO:0000313" key="2">
    <source>
        <dbReference type="Proteomes" id="UP000248961"/>
    </source>
</evidence>
<proteinExistence type="predicted"/>
<evidence type="ECO:0000313" key="1">
    <source>
        <dbReference type="EMBL" id="RAL16227.1"/>
    </source>
</evidence>
<reference evidence="1 2" key="1">
    <citation type="submission" date="2018-02" db="EMBL/GenBank/DDBJ databases">
        <title>The genomes of Aspergillus section Nigri reveals drivers in fungal speciation.</title>
        <authorList>
            <consortium name="DOE Joint Genome Institute"/>
            <person name="Vesth T.C."/>
            <person name="Nybo J."/>
            <person name="Theobald S."/>
            <person name="Brandl J."/>
            <person name="Frisvad J.C."/>
            <person name="Nielsen K.F."/>
            <person name="Lyhne E.K."/>
            <person name="Kogle M.E."/>
            <person name="Kuo A."/>
            <person name="Riley R."/>
            <person name="Clum A."/>
            <person name="Nolan M."/>
            <person name="Lipzen A."/>
            <person name="Salamov A."/>
            <person name="Henrissat B."/>
            <person name="Wiebenga A."/>
            <person name="De vries R.P."/>
            <person name="Grigoriev I.V."/>
            <person name="Mortensen U.H."/>
            <person name="Andersen M.R."/>
            <person name="Baker S.E."/>
        </authorList>
    </citation>
    <scope>NUCLEOTIDE SEQUENCE [LARGE SCALE GENOMIC DNA]</scope>
    <source>
        <strain evidence="1 2">CBS 101889</strain>
    </source>
</reference>
<dbReference type="GeneID" id="37200429"/>